<proteinExistence type="predicted"/>
<evidence type="ECO:0000259" key="1">
    <source>
        <dbReference type="Pfam" id="PF01965"/>
    </source>
</evidence>
<dbReference type="Proteomes" id="UP000239250">
    <property type="component" value="Chromosome"/>
</dbReference>
<dbReference type="PANTHER" id="PTHR48094:SF12">
    <property type="entry name" value="PARKINSON DISEASE PROTEIN 7 HOMOLOG"/>
    <property type="match status" value="1"/>
</dbReference>
<dbReference type="SUPFAM" id="SSF52317">
    <property type="entry name" value="Class I glutamine amidotransferase-like"/>
    <property type="match status" value="1"/>
</dbReference>
<dbReference type="Pfam" id="PF01965">
    <property type="entry name" value="DJ-1_PfpI"/>
    <property type="match status" value="1"/>
</dbReference>
<dbReference type="NCBIfam" id="TIGR01383">
    <property type="entry name" value="not_thiJ"/>
    <property type="match status" value="1"/>
</dbReference>
<dbReference type="Gene3D" id="3.40.50.880">
    <property type="match status" value="1"/>
</dbReference>
<organism evidence="2 3">
    <name type="scientific">Williamsoniiplasma luminosum</name>
    <dbReference type="NCBI Taxonomy" id="214888"/>
    <lineage>
        <taxon>Bacteria</taxon>
        <taxon>Bacillati</taxon>
        <taxon>Mycoplasmatota</taxon>
        <taxon>Mollicutes</taxon>
        <taxon>Entomoplasmatales</taxon>
        <taxon>Williamsoniiplasma</taxon>
    </lineage>
</organism>
<dbReference type="InterPro" id="IPR050325">
    <property type="entry name" value="Prot/Nucl_acid_deglycase"/>
</dbReference>
<evidence type="ECO:0000313" key="3">
    <source>
        <dbReference type="Proteomes" id="UP000239250"/>
    </source>
</evidence>
<gene>
    <name evidence="2" type="ORF">C5T88_01060</name>
</gene>
<dbReference type="AlphaFoldDB" id="A0A2S0NJJ2"/>
<dbReference type="CDD" id="cd03135">
    <property type="entry name" value="GATase1_DJ-1"/>
    <property type="match status" value="1"/>
</dbReference>
<dbReference type="PANTHER" id="PTHR48094">
    <property type="entry name" value="PROTEIN/NUCLEIC ACID DEGLYCASE DJ-1-RELATED"/>
    <property type="match status" value="1"/>
</dbReference>
<evidence type="ECO:0000313" key="2">
    <source>
        <dbReference type="EMBL" id="AVP49172.1"/>
    </source>
</evidence>
<reference evidence="3" key="1">
    <citation type="submission" date="2018-02" db="EMBL/GenBank/DDBJ databases">
        <title>Firefly genomes illuminate parallel origins of bioluminescence in beetles.</title>
        <authorList>
            <person name="Fallon T.R."/>
            <person name="Lower S.E.S."/>
            <person name="Behringer M."/>
            <person name="Weng J.-K."/>
        </authorList>
    </citation>
    <scope>NUCLEOTIDE SEQUENCE [LARGE SCALE GENOMIC DNA]</scope>
</reference>
<dbReference type="InterPro" id="IPR029062">
    <property type="entry name" value="Class_I_gatase-like"/>
</dbReference>
<sequence>MIMIKLAILLHDGLEETEAIATIDILRRAKITVEMVAVHDLLIKGSHQINFMAEKTFDQIQIDDYDGLIIPGGGVVEHLLTKINIIDLIKAFYQKDKVIAAICAAPQLLGKAGIVDHKKITHFPTCDKFLDHAKIDLTRPAITDGKIITGQSIGTVIPFALEIVKYFLGETAKKQLESEMVVKSS</sequence>
<dbReference type="GO" id="GO:0005737">
    <property type="term" value="C:cytoplasm"/>
    <property type="evidence" value="ECO:0007669"/>
    <property type="project" value="TreeGrafter"/>
</dbReference>
<dbReference type="EMBL" id="CP027019">
    <property type="protein sequence ID" value="AVP49172.1"/>
    <property type="molecule type" value="Genomic_DNA"/>
</dbReference>
<name>A0A2S0NJJ2_9MOLU</name>
<dbReference type="InterPro" id="IPR006287">
    <property type="entry name" value="DJ-1"/>
</dbReference>
<feature type="domain" description="DJ-1/PfpI" evidence="1">
    <location>
        <begin position="5"/>
        <end position="165"/>
    </location>
</feature>
<accession>A0A2S0NJJ2</accession>
<dbReference type="InterPro" id="IPR002818">
    <property type="entry name" value="DJ-1/PfpI"/>
</dbReference>
<protein>
    <submittedName>
        <fullName evidence="2">DJ-1 family protein</fullName>
    </submittedName>
</protein>